<evidence type="ECO:0000256" key="8">
    <source>
        <dbReference type="ARBA" id="ARBA00023065"/>
    </source>
</evidence>
<keyword evidence="6 10" id="KW-0106">Calcium</keyword>
<feature type="transmembrane region" description="Helical" evidence="10">
    <location>
        <begin position="312"/>
        <end position="335"/>
    </location>
</feature>
<dbReference type="OrthoDB" id="1699231at2759"/>
<feature type="domain" description="Sodium/calcium exchanger membrane region" evidence="12">
    <location>
        <begin position="278"/>
        <end position="421"/>
    </location>
</feature>
<dbReference type="InterPro" id="IPR044880">
    <property type="entry name" value="NCX_ion-bd_dom_sf"/>
</dbReference>
<keyword evidence="4 10" id="KW-0109">Calcium transport</keyword>
<comment type="subcellular location">
    <subcellularLocation>
        <location evidence="1">Endomembrane system</location>
        <topology evidence="1">Multi-pass membrane protein</topology>
    </subcellularLocation>
    <subcellularLocation>
        <location evidence="10">Vacuole membrane</location>
    </subcellularLocation>
</comment>
<name>A0A5C5FV15_9BASI</name>
<accession>A0A5C5FV15</accession>
<dbReference type="STRING" id="5288.A0A5C5FV15"/>
<feature type="domain" description="Sodium/calcium exchanger membrane region" evidence="12">
    <location>
        <begin position="83"/>
        <end position="253"/>
    </location>
</feature>
<dbReference type="GO" id="GO:0000329">
    <property type="term" value="C:fungal-type vacuole membrane"/>
    <property type="evidence" value="ECO:0007669"/>
    <property type="project" value="TreeGrafter"/>
</dbReference>
<keyword evidence="5 10" id="KW-0812">Transmembrane</keyword>
<reference evidence="13 14" key="1">
    <citation type="submission" date="2019-03" db="EMBL/GenBank/DDBJ databases">
        <title>Rhodosporidium diobovatum UCD-FST 08-225 genome sequencing, assembly, and annotation.</title>
        <authorList>
            <person name="Fakankun I.U."/>
            <person name="Fristensky B."/>
            <person name="Levin D.B."/>
        </authorList>
    </citation>
    <scope>NUCLEOTIDE SEQUENCE [LARGE SCALE GENOMIC DNA]</scope>
    <source>
        <strain evidence="13 14">UCD-FST 08-225</strain>
    </source>
</reference>
<dbReference type="AlphaFoldDB" id="A0A5C5FV15"/>
<dbReference type="EMBL" id="SOZI01000082">
    <property type="protein sequence ID" value="TNY19864.1"/>
    <property type="molecule type" value="Genomic_DNA"/>
</dbReference>
<evidence type="ECO:0000313" key="13">
    <source>
        <dbReference type="EMBL" id="TNY19864.1"/>
    </source>
</evidence>
<evidence type="ECO:0000256" key="5">
    <source>
        <dbReference type="ARBA" id="ARBA00022692"/>
    </source>
</evidence>
<comment type="function">
    <text evidence="10">Has a role in promoting intracellular calcium ion sequestration via the exchange of calcium ions for hydrogen ions across the vacuolar membrane. Involved also in manganese ion homeostasis via its uptake into the vacuole.</text>
</comment>
<dbReference type="Gene3D" id="1.20.1420.30">
    <property type="entry name" value="NCX, central ion-binding region"/>
    <property type="match status" value="1"/>
</dbReference>
<evidence type="ECO:0000256" key="11">
    <source>
        <dbReference type="SAM" id="MobiDB-lite"/>
    </source>
</evidence>
<dbReference type="GO" id="GO:0015369">
    <property type="term" value="F:calcium:proton antiporter activity"/>
    <property type="evidence" value="ECO:0007669"/>
    <property type="project" value="UniProtKB-UniRule"/>
</dbReference>
<evidence type="ECO:0000256" key="10">
    <source>
        <dbReference type="RuleBase" id="RU365028"/>
    </source>
</evidence>
<feature type="transmembrane region" description="Helical" evidence="10">
    <location>
        <begin position="112"/>
        <end position="133"/>
    </location>
</feature>
<evidence type="ECO:0000256" key="4">
    <source>
        <dbReference type="ARBA" id="ARBA00022568"/>
    </source>
</evidence>
<feature type="transmembrane region" description="Helical" evidence="10">
    <location>
        <begin position="83"/>
        <end position="100"/>
    </location>
</feature>
<gene>
    <name evidence="13" type="ORF">DMC30DRAFT_284441</name>
</gene>
<evidence type="ECO:0000256" key="7">
    <source>
        <dbReference type="ARBA" id="ARBA00022989"/>
    </source>
</evidence>
<protein>
    <recommendedName>
        <fullName evidence="10">Vacuolar calcium ion transporter</fullName>
    </recommendedName>
</protein>
<keyword evidence="7 10" id="KW-1133">Transmembrane helix</keyword>
<feature type="transmembrane region" description="Helical" evidence="10">
    <location>
        <begin position="178"/>
        <end position="198"/>
    </location>
</feature>
<feature type="transmembrane region" description="Helical" evidence="10">
    <location>
        <begin position="58"/>
        <end position="77"/>
    </location>
</feature>
<feature type="transmembrane region" description="Helical" evidence="10">
    <location>
        <begin position="274"/>
        <end position="300"/>
    </location>
</feature>
<sequence>MAPSTSAQRQASDENTPLIGGGARNGPSDSHSFHDDISQHGAAPTVVQSLRNFILSGWLNVLLVAVPLSFISHFAHWGSTADFIISFIAIVPLASLLGDATEQCSLRLGQTVGGLLNATFGNAVELIVGVLALKRGELRIVQTSLLGSILSNLLLVLGCSFLAGGLKFKEQQFQATAAQASSSLMVLGTATLVIPAAYRANQLDGSLVHDGPGALTLLDEFGKRTDISGLLKLSRGTAIILLFCYASYLYFQLRTHHYLFEEASDEEVEEARMNIYTAVGALVVVTVVTSFCADYLVGAIDEFAQDFGIPKAFIGLILLPIVGNAAEHVTSVWMAAKGKMELTIGVAVGSSIQIGVGLIPILVIVGWIINQDLTLFFENFETIVLFVSVLLVDILVADGKSNYLEGLMLVALYLVIALAFWFTK</sequence>
<feature type="transmembrane region" description="Helical" evidence="10">
    <location>
        <begin position="233"/>
        <end position="253"/>
    </location>
</feature>
<feature type="transmembrane region" description="Helical" evidence="10">
    <location>
        <begin position="342"/>
        <end position="369"/>
    </location>
</feature>
<feature type="transmembrane region" description="Helical" evidence="10">
    <location>
        <begin position="145"/>
        <end position="166"/>
    </location>
</feature>
<evidence type="ECO:0000256" key="6">
    <source>
        <dbReference type="ARBA" id="ARBA00022837"/>
    </source>
</evidence>
<comment type="caution">
    <text evidence="13">The sequence shown here is derived from an EMBL/GenBank/DDBJ whole genome shotgun (WGS) entry which is preliminary data.</text>
</comment>
<evidence type="ECO:0000256" key="2">
    <source>
        <dbReference type="ARBA" id="ARBA00008170"/>
    </source>
</evidence>
<evidence type="ECO:0000259" key="12">
    <source>
        <dbReference type="Pfam" id="PF01699"/>
    </source>
</evidence>
<proteinExistence type="inferred from homology"/>
<dbReference type="InterPro" id="IPR004798">
    <property type="entry name" value="CAX-like"/>
</dbReference>
<keyword evidence="8 10" id="KW-0406">Ion transport</keyword>
<dbReference type="PANTHER" id="PTHR31503">
    <property type="entry name" value="VACUOLAR CALCIUM ION TRANSPORTER"/>
    <property type="match status" value="1"/>
</dbReference>
<feature type="compositionally biased region" description="Polar residues" evidence="11">
    <location>
        <begin position="1"/>
        <end position="15"/>
    </location>
</feature>
<keyword evidence="9 10" id="KW-0472">Membrane</keyword>
<dbReference type="NCBIfam" id="TIGR00378">
    <property type="entry name" value="cax"/>
    <property type="match status" value="1"/>
</dbReference>
<keyword evidence="10" id="KW-0050">Antiport</keyword>
<keyword evidence="3 10" id="KW-0813">Transport</keyword>
<dbReference type="GO" id="GO:0012505">
    <property type="term" value="C:endomembrane system"/>
    <property type="evidence" value="ECO:0007669"/>
    <property type="project" value="UniProtKB-SubCell"/>
</dbReference>
<dbReference type="Proteomes" id="UP000311382">
    <property type="component" value="Unassembled WGS sequence"/>
</dbReference>
<dbReference type="PANTHER" id="PTHR31503:SF22">
    <property type="entry name" value="VACUOLAR CALCIUM ION TRANSPORTER"/>
    <property type="match status" value="1"/>
</dbReference>
<dbReference type="GO" id="GO:0006874">
    <property type="term" value="P:intracellular calcium ion homeostasis"/>
    <property type="evidence" value="ECO:0007669"/>
    <property type="project" value="TreeGrafter"/>
</dbReference>
<evidence type="ECO:0000313" key="14">
    <source>
        <dbReference type="Proteomes" id="UP000311382"/>
    </source>
</evidence>
<dbReference type="Pfam" id="PF01699">
    <property type="entry name" value="Na_Ca_ex"/>
    <property type="match status" value="2"/>
</dbReference>
<feature type="transmembrane region" description="Helical" evidence="10">
    <location>
        <begin position="403"/>
        <end position="422"/>
    </location>
</feature>
<feature type="transmembrane region" description="Helical" evidence="10">
    <location>
        <begin position="375"/>
        <end position="396"/>
    </location>
</feature>
<evidence type="ECO:0000256" key="1">
    <source>
        <dbReference type="ARBA" id="ARBA00004127"/>
    </source>
</evidence>
<evidence type="ECO:0000256" key="9">
    <source>
        <dbReference type="ARBA" id="ARBA00023136"/>
    </source>
</evidence>
<dbReference type="InterPro" id="IPR004713">
    <property type="entry name" value="CaH_exchang"/>
</dbReference>
<dbReference type="InterPro" id="IPR004837">
    <property type="entry name" value="NaCa_Exmemb"/>
</dbReference>
<keyword evidence="14" id="KW-1185">Reference proteome</keyword>
<comment type="similarity">
    <text evidence="2 10">Belongs to the Ca(2+):cation antiporter (CaCA) (TC 2.A.19) family.</text>
</comment>
<dbReference type="NCBIfam" id="TIGR00846">
    <property type="entry name" value="caca2"/>
    <property type="match status" value="1"/>
</dbReference>
<organism evidence="13 14">
    <name type="scientific">Rhodotorula diobovata</name>
    <dbReference type="NCBI Taxonomy" id="5288"/>
    <lineage>
        <taxon>Eukaryota</taxon>
        <taxon>Fungi</taxon>
        <taxon>Dikarya</taxon>
        <taxon>Basidiomycota</taxon>
        <taxon>Pucciniomycotina</taxon>
        <taxon>Microbotryomycetes</taxon>
        <taxon>Sporidiobolales</taxon>
        <taxon>Sporidiobolaceae</taxon>
        <taxon>Rhodotorula</taxon>
    </lineage>
</organism>
<keyword evidence="10" id="KW-0926">Vacuole</keyword>
<evidence type="ECO:0000256" key="3">
    <source>
        <dbReference type="ARBA" id="ARBA00022448"/>
    </source>
</evidence>
<feature type="region of interest" description="Disordered" evidence="11">
    <location>
        <begin position="1"/>
        <end position="35"/>
    </location>
</feature>